<evidence type="ECO:0008006" key="4">
    <source>
        <dbReference type="Google" id="ProtNLM"/>
    </source>
</evidence>
<organism evidence="2 3">
    <name type="scientific">Cirrhinus mrigala</name>
    <name type="common">Mrigala</name>
    <dbReference type="NCBI Taxonomy" id="683832"/>
    <lineage>
        <taxon>Eukaryota</taxon>
        <taxon>Metazoa</taxon>
        <taxon>Chordata</taxon>
        <taxon>Craniata</taxon>
        <taxon>Vertebrata</taxon>
        <taxon>Euteleostomi</taxon>
        <taxon>Actinopterygii</taxon>
        <taxon>Neopterygii</taxon>
        <taxon>Teleostei</taxon>
        <taxon>Ostariophysi</taxon>
        <taxon>Cypriniformes</taxon>
        <taxon>Cyprinidae</taxon>
        <taxon>Labeoninae</taxon>
        <taxon>Labeonini</taxon>
        <taxon>Cirrhinus</taxon>
    </lineage>
</organism>
<evidence type="ECO:0000256" key="1">
    <source>
        <dbReference type="SAM" id="MobiDB-lite"/>
    </source>
</evidence>
<reference evidence="2 3" key="1">
    <citation type="submission" date="2024-05" db="EMBL/GenBank/DDBJ databases">
        <title>Genome sequencing and assembly of Indian major carp, Cirrhinus mrigala (Hamilton, 1822).</title>
        <authorList>
            <person name="Mohindra V."/>
            <person name="Chowdhury L.M."/>
            <person name="Lal K."/>
            <person name="Jena J.K."/>
        </authorList>
    </citation>
    <scope>NUCLEOTIDE SEQUENCE [LARGE SCALE GENOMIC DNA]</scope>
    <source>
        <strain evidence="2">CM1030</strain>
        <tissue evidence="2">Blood</tissue>
    </source>
</reference>
<keyword evidence="3" id="KW-1185">Reference proteome</keyword>
<dbReference type="Proteomes" id="UP001529510">
    <property type="component" value="Unassembled WGS sequence"/>
</dbReference>
<feature type="non-terminal residue" evidence="2">
    <location>
        <position position="150"/>
    </location>
</feature>
<protein>
    <recommendedName>
        <fullName evidence="4">KIF-binding protein</fullName>
    </recommendedName>
</protein>
<feature type="compositionally biased region" description="Acidic residues" evidence="1">
    <location>
        <begin position="60"/>
        <end position="70"/>
    </location>
</feature>
<name>A0ABD0PVT2_CIRMR</name>
<dbReference type="AlphaFoldDB" id="A0ABD0PVT2"/>
<comment type="caution">
    <text evidence="2">The sequence shown here is derived from an EMBL/GenBank/DDBJ whole genome shotgun (WGS) entry which is preliminary data.</text>
</comment>
<dbReference type="PANTHER" id="PTHR46321">
    <property type="entry name" value="KIF1-BINDING PROTEIN"/>
    <property type="match status" value="1"/>
</dbReference>
<sequence>MAVNQSTEWRTVCEKFRLAQELSEIESRKDPENNPFRSKYKARDLLKEIHCSLKKIQIEEEGEADNEEGDCESKEVVDGEPENQCGKACSGDSPAGLRAARLAVVQYYLGVNHIETEELSAGEQHLMNCMKLIDKCTTTRENVSLFIQAR</sequence>
<dbReference type="EMBL" id="JAMKFB020000013">
    <property type="protein sequence ID" value="KAL0177896.1"/>
    <property type="molecule type" value="Genomic_DNA"/>
</dbReference>
<accession>A0ABD0PVT2</accession>
<evidence type="ECO:0000313" key="3">
    <source>
        <dbReference type="Proteomes" id="UP001529510"/>
    </source>
</evidence>
<dbReference type="PANTHER" id="PTHR46321:SF1">
    <property type="entry name" value="KIF-BINDING PROTEIN"/>
    <property type="match status" value="1"/>
</dbReference>
<feature type="region of interest" description="Disordered" evidence="1">
    <location>
        <begin position="60"/>
        <end position="92"/>
    </location>
</feature>
<proteinExistence type="predicted"/>
<gene>
    <name evidence="2" type="ORF">M9458_026790</name>
</gene>
<evidence type="ECO:0000313" key="2">
    <source>
        <dbReference type="EMBL" id="KAL0177896.1"/>
    </source>
</evidence>